<dbReference type="RefSeq" id="WP_214173300.1">
    <property type="nucleotide sequence ID" value="NZ_JAHCVJ010000013.1"/>
</dbReference>
<dbReference type="Gene3D" id="3.90.550.10">
    <property type="entry name" value="Spore Coat Polysaccharide Biosynthesis Protein SpsA, Chain A"/>
    <property type="match status" value="1"/>
</dbReference>
<dbReference type="PANTHER" id="PTHR48090">
    <property type="entry name" value="UNDECAPRENYL-PHOSPHATE 4-DEOXY-4-FORMAMIDO-L-ARABINOSE TRANSFERASE-RELATED"/>
    <property type="match status" value="1"/>
</dbReference>
<dbReference type="EMBL" id="JAHCVJ010000013">
    <property type="protein sequence ID" value="MBT0666529.1"/>
    <property type="molecule type" value="Genomic_DNA"/>
</dbReference>
<evidence type="ECO:0000313" key="4">
    <source>
        <dbReference type="Proteomes" id="UP000811899"/>
    </source>
</evidence>
<evidence type="ECO:0000313" key="3">
    <source>
        <dbReference type="EMBL" id="MBT0666529.1"/>
    </source>
</evidence>
<sequence>MKEELNEKRLAELSIVIPAYNEEAAIGGIVSGLRNILPRCAILWEIIVVSDCSTDTTAKVAASAGGRVIEHPLNQGYGNALKTGISNARYKTVAIIDADGSYSPEDLLLLISYASSFDMVVGQRSGMHFSGGLFKRAGRWLQRFLVEFTTGTKIPDVNSGLRIFPRDAALGFFDTLCGGFSFTTSITLAMLMCGYTIKFVPISYVDRIGKSHVNYYRDTLRSLQIITHAILKYNPIKAFLPISFILLVLLIITAPLALAAAMLGHPLLALWLGITGTLSFMTALLVFALGLVATAVFVAHPATGMADKRKL</sequence>
<proteinExistence type="predicted"/>
<dbReference type="Pfam" id="PF00535">
    <property type="entry name" value="Glycos_transf_2"/>
    <property type="match status" value="1"/>
</dbReference>
<evidence type="ECO:0000256" key="1">
    <source>
        <dbReference type="SAM" id="Phobius"/>
    </source>
</evidence>
<feature type="domain" description="Glycosyltransferase 2-like" evidence="2">
    <location>
        <begin position="14"/>
        <end position="168"/>
    </location>
</feature>
<dbReference type="PANTHER" id="PTHR48090:SF6">
    <property type="entry name" value="SLR5056 PROTEIN"/>
    <property type="match status" value="1"/>
</dbReference>
<evidence type="ECO:0000259" key="2">
    <source>
        <dbReference type="Pfam" id="PF00535"/>
    </source>
</evidence>
<feature type="transmembrane region" description="Helical" evidence="1">
    <location>
        <begin position="238"/>
        <end position="263"/>
    </location>
</feature>
<dbReference type="AlphaFoldDB" id="A0AAW4L5M8"/>
<organism evidence="3 4">
    <name type="scientific">Geoanaerobacter pelophilus</name>
    <dbReference type="NCBI Taxonomy" id="60036"/>
    <lineage>
        <taxon>Bacteria</taxon>
        <taxon>Pseudomonadati</taxon>
        <taxon>Thermodesulfobacteriota</taxon>
        <taxon>Desulfuromonadia</taxon>
        <taxon>Geobacterales</taxon>
        <taxon>Geobacteraceae</taxon>
        <taxon>Geoanaerobacter</taxon>
    </lineage>
</organism>
<comment type="caution">
    <text evidence="3">The sequence shown here is derived from an EMBL/GenBank/DDBJ whole genome shotgun (WGS) entry which is preliminary data.</text>
</comment>
<dbReference type="InterPro" id="IPR050256">
    <property type="entry name" value="Glycosyltransferase_2"/>
</dbReference>
<keyword evidence="1" id="KW-1133">Transmembrane helix</keyword>
<dbReference type="InterPro" id="IPR001173">
    <property type="entry name" value="Glyco_trans_2-like"/>
</dbReference>
<dbReference type="InterPro" id="IPR029044">
    <property type="entry name" value="Nucleotide-diphossugar_trans"/>
</dbReference>
<feature type="transmembrane region" description="Helical" evidence="1">
    <location>
        <begin position="269"/>
        <end position="299"/>
    </location>
</feature>
<dbReference type="CDD" id="cd04179">
    <property type="entry name" value="DPM_DPG-synthase_like"/>
    <property type="match status" value="1"/>
</dbReference>
<keyword evidence="4" id="KW-1185">Reference proteome</keyword>
<dbReference type="SUPFAM" id="SSF53448">
    <property type="entry name" value="Nucleotide-diphospho-sugar transferases"/>
    <property type="match status" value="1"/>
</dbReference>
<protein>
    <submittedName>
        <fullName evidence="3">Glycosyltransferase family 2 protein</fullName>
    </submittedName>
</protein>
<reference evidence="3 4" key="1">
    <citation type="submission" date="2021-05" db="EMBL/GenBank/DDBJ databases">
        <title>The draft genome of Geobacter pelophilus DSM 12255.</title>
        <authorList>
            <person name="Xu Z."/>
            <person name="Masuda Y."/>
            <person name="Itoh H."/>
            <person name="Senoo K."/>
        </authorList>
    </citation>
    <scope>NUCLEOTIDE SEQUENCE [LARGE SCALE GENOMIC DNA]</scope>
    <source>
        <strain evidence="3 4">DSM 12255</strain>
    </source>
</reference>
<keyword evidence="1" id="KW-0812">Transmembrane</keyword>
<gene>
    <name evidence="3" type="ORF">KI809_19645</name>
</gene>
<name>A0AAW4L5M8_9BACT</name>
<dbReference type="Proteomes" id="UP000811899">
    <property type="component" value="Unassembled WGS sequence"/>
</dbReference>
<keyword evidence="1" id="KW-0472">Membrane</keyword>
<accession>A0AAW4L5M8</accession>